<dbReference type="Proteomes" id="UP000886611">
    <property type="component" value="Unassembled WGS sequence"/>
</dbReference>
<feature type="domain" description="EDR1/CTR1/ARMC3-like peptidase-like" evidence="4">
    <location>
        <begin position="736"/>
        <end position="870"/>
    </location>
</feature>
<dbReference type="InterPro" id="IPR000225">
    <property type="entry name" value="Armadillo"/>
</dbReference>
<proteinExistence type="predicted"/>
<evidence type="ECO:0000313" key="5">
    <source>
        <dbReference type="EMBL" id="KAG2458059.1"/>
    </source>
</evidence>
<feature type="repeat" description="ARM" evidence="2">
    <location>
        <begin position="243"/>
        <end position="270"/>
    </location>
</feature>
<dbReference type="PANTHER" id="PTHR46618">
    <property type="entry name" value="ARMADILLO REPEAT-CONTAINING PROTEIN 3"/>
    <property type="match status" value="1"/>
</dbReference>
<evidence type="ECO:0000256" key="1">
    <source>
        <dbReference type="ARBA" id="ARBA00022737"/>
    </source>
</evidence>
<dbReference type="SMART" id="SM00185">
    <property type="entry name" value="ARM"/>
    <property type="match status" value="10"/>
</dbReference>
<dbReference type="SUPFAM" id="SSF48371">
    <property type="entry name" value="ARM repeat"/>
    <property type="match status" value="2"/>
</dbReference>
<dbReference type="AlphaFoldDB" id="A0A8X7WZ61"/>
<evidence type="ECO:0000256" key="2">
    <source>
        <dbReference type="PROSITE-ProRule" id="PRU00259"/>
    </source>
</evidence>
<evidence type="ECO:0000256" key="3">
    <source>
        <dbReference type="SAM" id="MobiDB-lite"/>
    </source>
</evidence>
<dbReference type="PANTHER" id="PTHR46618:SF1">
    <property type="entry name" value="ARMADILLO REPEAT-CONTAINING PROTEIN 3"/>
    <property type="match status" value="1"/>
</dbReference>
<dbReference type="InterPro" id="IPR011989">
    <property type="entry name" value="ARM-like"/>
</dbReference>
<keyword evidence="6" id="KW-1185">Reference proteome</keyword>
<evidence type="ECO:0000313" key="6">
    <source>
        <dbReference type="Proteomes" id="UP000886611"/>
    </source>
</evidence>
<name>A0A8X7WZ61_POLSE</name>
<dbReference type="Gene3D" id="1.25.10.10">
    <property type="entry name" value="Leucine-rich Repeat Variant"/>
    <property type="match status" value="3"/>
</dbReference>
<accession>A0A8X7WZ61</accession>
<feature type="repeat" description="ARM" evidence="2">
    <location>
        <begin position="450"/>
        <end position="492"/>
    </location>
</feature>
<feature type="repeat" description="ARM" evidence="2">
    <location>
        <begin position="284"/>
        <end position="326"/>
    </location>
</feature>
<keyword evidence="1" id="KW-0677">Repeat</keyword>
<dbReference type="InterPro" id="IPR052441">
    <property type="entry name" value="Armadillo-Ser/Thr_Kinase"/>
</dbReference>
<sequence length="883" mass="97701">MESRMRHMTSTVREHQLRHYSHVAPLPEGDPAHKILIVGDPSGWTRPRGRPHNTWLWQIEGHFQVVGLERVSAWGEYGLPRLPRSPSNLRKQAERRETRAAWAEDPQHPFDPLSVETKNAATAVLMLKSPEHDILAKACEAIHRFADKGDENKVALTELGALDSLTKLISHEDKVVRRNAIMALAVMSAHGEVKRLLKKMDIIASMIDRLAPEEEVVIHEFASLCLSFLSSEPTVKVQIFNDDGLEPLIALLSSPDPDVKKNSLETIYNLVQDFYTRAVISELKGVPPLLELLKSEFPAIQQLALKTLATITSDVENRVALRECQGLDRLIEILGSHELSDLHVDTLLVVSNCLEDEEVMALIQQTGALDKLLHFARTSSQMEIQRNAVRAILRAAHNNENKKMLHEHNVEQVLVTLLGVDHSEVREVTCLAITVMCDNVASKAAFGQCDAIRTLVKLLQSDSGAVKEAAALALSSLTTSKSNASAVFEEGADPLIRLLADDRDAVIAHSAAILTNMSSQNALRGSIRAQGVMSALVQPLQSPNTLVQSKVALAVAAFACDSEARLEFRAAGGMEPLVKLLSSNHHEVRRHACWAVFVCASNRECSVDLCRLGALEILQEINLSPCRKSQFSESALQKLFEGNLSIKYSMMGSLALNDIIVDGFYDPGKEKSGSRVPSLEELSKMKVTSQQTVIVINGKLPEVKNKGKGKKEDKVKEEVKIVDDNGVETKPWLPPSDPAFCSLVSQVMELMLPLNKTRERVALLARLVADTMGGPVERDVLHEFFWELHLSELKAELQSNVIPIGRIKRGVFCHRALLFKALADRLGINCTLNKGEFSRAWNVVMLIEETPKTSLVAYIVDLMHSPGRLMKVGSPEAIRYQTL</sequence>
<gene>
    <name evidence="5" type="primary">Armc3_1</name>
    <name evidence="5" type="ORF">GTO96_0017639</name>
</gene>
<feature type="non-terminal residue" evidence="5">
    <location>
        <position position="883"/>
    </location>
</feature>
<comment type="caution">
    <text evidence="5">The sequence shown here is derived from an EMBL/GenBank/DDBJ whole genome shotgun (WGS) entry which is preliminary data.</text>
</comment>
<dbReference type="InterPro" id="IPR016024">
    <property type="entry name" value="ARM-type_fold"/>
</dbReference>
<evidence type="ECO:0000259" key="4">
    <source>
        <dbReference type="Pfam" id="PF14381"/>
    </source>
</evidence>
<dbReference type="InterPro" id="IPR055164">
    <property type="entry name" value="EDR1/CTR1/ARMC3-like_pept-like"/>
</dbReference>
<dbReference type="Pfam" id="PF14381">
    <property type="entry name" value="EDR1_CTR1_ARMC3_pept"/>
    <property type="match status" value="1"/>
</dbReference>
<feature type="non-terminal residue" evidence="5">
    <location>
        <position position="1"/>
    </location>
</feature>
<reference evidence="5 6" key="1">
    <citation type="journal article" date="2021" name="Cell">
        <title>Tracing the genetic footprints of vertebrate landing in non-teleost ray-finned fishes.</title>
        <authorList>
            <person name="Bi X."/>
            <person name="Wang K."/>
            <person name="Yang L."/>
            <person name="Pan H."/>
            <person name="Jiang H."/>
            <person name="Wei Q."/>
            <person name="Fang M."/>
            <person name="Yu H."/>
            <person name="Zhu C."/>
            <person name="Cai Y."/>
            <person name="He Y."/>
            <person name="Gan X."/>
            <person name="Zeng H."/>
            <person name="Yu D."/>
            <person name="Zhu Y."/>
            <person name="Jiang H."/>
            <person name="Qiu Q."/>
            <person name="Yang H."/>
            <person name="Zhang Y.E."/>
            <person name="Wang W."/>
            <person name="Zhu M."/>
            <person name="He S."/>
            <person name="Zhang G."/>
        </authorList>
    </citation>
    <scope>NUCLEOTIDE SEQUENCE [LARGE SCALE GENOMIC DNA]</scope>
    <source>
        <strain evidence="5">Bchr_013</strain>
    </source>
</reference>
<feature type="region of interest" description="Disordered" evidence="3">
    <location>
        <begin position="83"/>
        <end position="113"/>
    </location>
</feature>
<organism evidence="5 6">
    <name type="scientific">Polypterus senegalus</name>
    <name type="common">Senegal bichir</name>
    <dbReference type="NCBI Taxonomy" id="55291"/>
    <lineage>
        <taxon>Eukaryota</taxon>
        <taxon>Metazoa</taxon>
        <taxon>Chordata</taxon>
        <taxon>Craniata</taxon>
        <taxon>Vertebrata</taxon>
        <taxon>Euteleostomi</taxon>
        <taxon>Actinopterygii</taxon>
        <taxon>Polypteriformes</taxon>
        <taxon>Polypteridae</taxon>
        <taxon>Polypterus</taxon>
    </lineage>
</organism>
<protein>
    <submittedName>
        <fullName evidence="5">ARMC3 protein</fullName>
    </submittedName>
</protein>
<dbReference type="Pfam" id="PF00514">
    <property type="entry name" value="Arm"/>
    <property type="match status" value="3"/>
</dbReference>
<dbReference type="PROSITE" id="PS50176">
    <property type="entry name" value="ARM_REPEAT"/>
    <property type="match status" value="3"/>
</dbReference>
<dbReference type="EMBL" id="JAATIS010007298">
    <property type="protein sequence ID" value="KAG2458059.1"/>
    <property type="molecule type" value="Genomic_DNA"/>
</dbReference>